<dbReference type="InterPro" id="IPR011464">
    <property type="entry name" value="DUF1570"/>
</dbReference>
<name>A0ABQ5V1U6_9PROT</name>
<feature type="domain" description="DUF1570" evidence="1">
    <location>
        <begin position="154"/>
        <end position="252"/>
    </location>
</feature>
<dbReference type="Proteomes" id="UP001161390">
    <property type="component" value="Unassembled WGS sequence"/>
</dbReference>
<evidence type="ECO:0000313" key="2">
    <source>
        <dbReference type="EMBL" id="GLQ21528.1"/>
    </source>
</evidence>
<sequence length="524" mass="59344">MRLGVLVLHYFMMIRFLLPILIWLSAALPALAQAVEARSDHFVLISEAPVDAAALLSDLEQFRLAVMADLGLQPDADEPPLRLNIIRDLDVFAAISPGGITAAIYRQSAAGNDIVIGYSEDPEALLGNALDPGGLRLVLRHEFVHHILEMHYPRKLPIWLGEGLAEYYATFEQTQDGQSRFGRALPEQDLLSDTRTWLPMRTVIESMARYPDFRTIPAPSEFWAQRLYYGQSWALAHFIMDRPDGLARIHRFVDRWHPATDSEDSFEQEFGLRYDRLEAEVRQEFSGRANDLQGRPIPGLLQRLTSRTPTADDIALNHLRLILSHGRDSRQNAHLIERLRAQVGRPDREPSLDQQFAEALWHWKAGDWTAADMIIADILARDPAHPAALKLNVKSAYRAMAERQTDQARWIAAEDAAIQALASQPHDAELHLFRVAATAPINNRLPEAARASLDWLIKEQTHLRMPSLSMMMVPALIYEKRFDHAEHVLDFAERWTIRPTDQRVIDNLRANVDAQRAAQVSAAP</sequence>
<reference evidence="2" key="2">
    <citation type="submission" date="2023-01" db="EMBL/GenBank/DDBJ databases">
        <title>Draft genome sequence of Algimonas porphyrae strain NBRC 108216.</title>
        <authorList>
            <person name="Sun Q."/>
            <person name="Mori K."/>
        </authorList>
    </citation>
    <scope>NUCLEOTIDE SEQUENCE</scope>
    <source>
        <strain evidence="2">NBRC 108216</strain>
    </source>
</reference>
<organism evidence="2 3">
    <name type="scientific">Algimonas porphyrae</name>
    <dbReference type="NCBI Taxonomy" id="1128113"/>
    <lineage>
        <taxon>Bacteria</taxon>
        <taxon>Pseudomonadati</taxon>
        <taxon>Pseudomonadota</taxon>
        <taxon>Alphaproteobacteria</taxon>
        <taxon>Maricaulales</taxon>
        <taxon>Robiginitomaculaceae</taxon>
        <taxon>Algimonas</taxon>
    </lineage>
</organism>
<dbReference type="Gene3D" id="1.25.40.10">
    <property type="entry name" value="Tetratricopeptide repeat domain"/>
    <property type="match status" value="1"/>
</dbReference>
<dbReference type="EMBL" id="BSNJ01000005">
    <property type="protein sequence ID" value="GLQ21528.1"/>
    <property type="molecule type" value="Genomic_DNA"/>
</dbReference>
<comment type="caution">
    <text evidence="2">The sequence shown here is derived from an EMBL/GenBank/DDBJ whole genome shotgun (WGS) entry which is preliminary data.</text>
</comment>
<proteinExistence type="predicted"/>
<accession>A0ABQ5V1U6</accession>
<evidence type="ECO:0000259" key="1">
    <source>
        <dbReference type="Pfam" id="PF07607"/>
    </source>
</evidence>
<gene>
    <name evidence="2" type="ORF">GCM10007854_24830</name>
</gene>
<evidence type="ECO:0000313" key="3">
    <source>
        <dbReference type="Proteomes" id="UP001161390"/>
    </source>
</evidence>
<dbReference type="InterPro" id="IPR011990">
    <property type="entry name" value="TPR-like_helical_dom_sf"/>
</dbReference>
<protein>
    <recommendedName>
        <fullName evidence="1">DUF1570 domain-containing protein</fullName>
    </recommendedName>
</protein>
<reference evidence="2" key="1">
    <citation type="journal article" date="2014" name="Int. J. Syst. Evol. Microbiol.">
        <title>Complete genome of a new Firmicutes species belonging to the dominant human colonic microbiota ('Ruminococcus bicirculans') reveals two chromosomes and a selective capacity to utilize plant glucans.</title>
        <authorList>
            <consortium name="NISC Comparative Sequencing Program"/>
            <person name="Wegmann U."/>
            <person name="Louis P."/>
            <person name="Goesmann A."/>
            <person name="Henrissat B."/>
            <person name="Duncan S.H."/>
            <person name="Flint H.J."/>
        </authorList>
    </citation>
    <scope>NUCLEOTIDE SEQUENCE</scope>
    <source>
        <strain evidence="2">NBRC 108216</strain>
    </source>
</reference>
<keyword evidence="3" id="KW-1185">Reference proteome</keyword>
<dbReference type="Pfam" id="PF07607">
    <property type="entry name" value="DUF1570"/>
    <property type="match status" value="1"/>
</dbReference>